<evidence type="ECO:0000313" key="2">
    <source>
        <dbReference type="Proteomes" id="UP001527882"/>
    </source>
</evidence>
<organism evidence="1 2">
    <name type="scientific">Paenibacillus gyeongsangnamensis</name>
    <dbReference type="NCBI Taxonomy" id="3388067"/>
    <lineage>
        <taxon>Bacteria</taxon>
        <taxon>Bacillati</taxon>
        <taxon>Bacillota</taxon>
        <taxon>Bacilli</taxon>
        <taxon>Bacillales</taxon>
        <taxon>Paenibacillaceae</taxon>
        <taxon>Paenibacillus</taxon>
    </lineage>
</organism>
<gene>
    <name evidence="1" type="ORF">O9H85_08315</name>
</gene>
<accession>A0ABT4Q6M7</accession>
<keyword evidence="2" id="KW-1185">Reference proteome</keyword>
<protein>
    <submittedName>
        <fullName evidence="1">Uncharacterized protein</fullName>
    </submittedName>
</protein>
<dbReference type="Proteomes" id="UP001527882">
    <property type="component" value="Unassembled WGS sequence"/>
</dbReference>
<evidence type="ECO:0000313" key="1">
    <source>
        <dbReference type="EMBL" id="MCZ8512437.1"/>
    </source>
</evidence>
<comment type="caution">
    <text evidence="1">The sequence shown here is derived from an EMBL/GenBank/DDBJ whole genome shotgun (WGS) entry which is preliminary data.</text>
</comment>
<sequence length="73" mass="8756">MAQVTSLFVVDHDKKVFNIHENILDDQYHLELIILAQKDKRDVRYFTTYEPAFEARSELEAQGYQYTEERICE</sequence>
<dbReference type="EMBL" id="JAQAGZ010000004">
    <property type="protein sequence ID" value="MCZ8512437.1"/>
    <property type="molecule type" value="Genomic_DNA"/>
</dbReference>
<proteinExistence type="predicted"/>
<dbReference type="RefSeq" id="WP_269880862.1">
    <property type="nucleotide sequence ID" value="NZ_JAQAGZ010000004.1"/>
</dbReference>
<name>A0ABT4Q6M7_9BACL</name>
<reference evidence="1 2" key="1">
    <citation type="submission" date="2022-12" db="EMBL/GenBank/DDBJ databases">
        <title>Draft genome sequence of Paenibacillus sp. dW9.</title>
        <authorList>
            <person name="Choi E.-W."/>
            <person name="Kim D.-U."/>
        </authorList>
    </citation>
    <scope>NUCLEOTIDE SEQUENCE [LARGE SCALE GENOMIC DNA]</scope>
    <source>
        <strain evidence="2">dW9</strain>
    </source>
</reference>